<sequence>MIKMIMTQAASLERPKVQRAMFAILGQDYKGGGNLLRDRWNRSNSGKGRSYFAGDDESAAEWGEEDTYYEEESDPKGRGRAALAAACVRCGSTSHKTAQCAQQATPKPSTTSSGKRQAQLSWEPSFDLQLDEQLGDRGSYDEFLTEEAIYQVEDNLMPQFTAPLTTKHWKTLEILNNLWRSQNLLNALVQGLFAKCSGSVGLSTRTLALQGRMQLVNAAISISTPPCSDPSPGLGRWACWAATQQAHLAGLIKRSEHWKMLLREELSADEGPDSKRRRIEETPIDDDMEYRPSEPPEPSETTGNPSFPAPAPELTESSTPGQMQIEPRDPRELPPVPELSEFDEQSDQPEPSLEPEPPTVPHTPVNLDPVTSEAFRPPPGPETFQQQRLRLDRQETLSFGPQRPRHHEQPSPYQKPPGEAVEMAFEVQDLDQSRLPSGWVFNKATHNLELKHKLADFWEVKGGCLIRHHIRPRSKKFTPSDQADLPVPIEHLDNIRVTIFREHGQDPSSTTDHFKTENVFRQHSKEAPKKLPSKWTGCTIFQIKAETRRELGMTATMSTSSPTSIRPIRKAAQQVKTQQLRDIKKEKSEIREKNLTQAEQQLFYEEEPHEEELALLDSSPNENLAARSGTTTLRSPMALLIFFTQLKAVTAAQMDDAGVCTMDDDPDTGGYFLRCLALFMLITILILCYLSYKLGRFLERKSQVRDLTVKLRVANARNQRHFDAALDEQNLQLDHRMTPNVVNGLSGATLAQDMGSWLLEKKLQNSSAALKEAEAAEQREVTARIDALKEKKHQQVVSGQSAQERCLENFASCTAGLMALQVQQWMDLLHIFNRLFIALGSIALGLLLLLLPAEGQAVAFAAFSLLALPVLVSEAFKDFLRLVGSPPAVLVGLAGLLTLVIAVAFLWQGADGLRLLLGAGLAVAFGDLLLVVNQFWLPSLPILMALVALGLGFCGSASGLYRQQATQAFAMAMPAALLVASGAMLLFCAPLSEAYLEDVAAALMPTTRPLEGEKLGGFFCECGRLLWLLLQLPALFRLLTASADVPSIFPWRSEFAEQKVEPEAAQTKHSRQSDAETGEAAEEEFWTNEVAARQAAPPPATPPAAPAELDPVATTQLLQRTVDALQALERALPPRAEEMPPPTHLAPSGNGR</sequence>
<accession>A0ABP0LT58</accession>
<feature type="coiled-coil region" evidence="1">
    <location>
        <begin position="759"/>
        <end position="791"/>
    </location>
</feature>
<feature type="region of interest" description="Disordered" evidence="2">
    <location>
        <begin position="97"/>
        <end position="118"/>
    </location>
</feature>
<comment type="caution">
    <text evidence="4">The sequence shown here is derived from an EMBL/GenBank/DDBJ whole genome shotgun (WGS) entry which is preliminary data.</text>
</comment>
<organism evidence="4 5">
    <name type="scientific">Durusdinium trenchii</name>
    <dbReference type="NCBI Taxonomy" id="1381693"/>
    <lineage>
        <taxon>Eukaryota</taxon>
        <taxon>Sar</taxon>
        <taxon>Alveolata</taxon>
        <taxon>Dinophyceae</taxon>
        <taxon>Suessiales</taxon>
        <taxon>Symbiodiniaceae</taxon>
        <taxon>Durusdinium</taxon>
    </lineage>
</organism>
<reference evidence="4 5" key="1">
    <citation type="submission" date="2024-02" db="EMBL/GenBank/DDBJ databases">
        <authorList>
            <person name="Chen Y."/>
            <person name="Shah S."/>
            <person name="Dougan E. K."/>
            <person name="Thang M."/>
            <person name="Chan C."/>
        </authorList>
    </citation>
    <scope>NUCLEOTIDE SEQUENCE [LARGE SCALE GENOMIC DNA]</scope>
</reference>
<feature type="transmembrane region" description="Helical" evidence="3">
    <location>
        <begin position="671"/>
        <end position="692"/>
    </location>
</feature>
<feature type="compositionally biased region" description="Pro residues" evidence="2">
    <location>
        <begin position="1096"/>
        <end position="1105"/>
    </location>
</feature>
<evidence type="ECO:0000256" key="2">
    <source>
        <dbReference type="SAM" id="MobiDB-lite"/>
    </source>
</evidence>
<protein>
    <submittedName>
        <fullName evidence="4">Uncharacterized protein</fullName>
    </submittedName>
</protein>
<dbReference type="Proteomes" id="UP001642484">
    <property type="component" value="Unassembled WGS sequence"/>
</dbReference>
<feature type="transmembrane region" description="Helical" evidence="3">
    <location>
        <begin position="831"/>
        <end position="851"/>
    </location>
</feature>
<feature type="compositionally biased region" description="Pro residues" evidence="2">
    <location>
        <begin position="352"/>
        <end position="361"/>
    </location>
</feature>
<feature type="region of interest" description="Disordered" evidence="2">
    <location>
        <begin position="267"/>
        <end position="385"/>
    </location>
</feature>
<feature type="compositionally biased region" description="Basic and acidic residues" evidence="2">
    <location>
        <begin position="267"/>
        <end position="281"/>
    </location>
</feature>
<evidence type="ECO:0000256" key="1">
    <source>
        <dbReference type="SAM" id="Coils"/>
    </source>
</evidence>
<feature type="region of interest" description="Disordered" evidence="2">
    <location>
        <begin position="1060"/>
        <end position="1152"/>
    </location>
</feature>
<keyword evidence="1" id="KW-0175">Coiled coil</keyword>
<feature type="transmembrane region" description="Helical" evidence="3">
    <location>
        <begin position="913"/>
        <end position="933"/>
    </location>
</feature>
<evidence type="ECO:0000313" key="5">
    <source>
        <dbReference type="Proteomes" id="UP001642484"/>
    </source>
</evidence>
<keyword evidence="3" id="KW-1133">Transmembrane helix</keyword>
<feature type="compositionally biased region" description="Acidic residues" evidence="2">
    <location>
        <begin position="1076"/>
        <end position="1086"/>
    </location>
</feature>
<evidence type="ECO:0000256" key="3">
    <source>
        <dbReference type="SAM" id="Phobius"/>
    </source>
</evidence>
<feature type="transmembrane region" description="Helical" evidence="3">
    <location>
        <begin position="967"/>
        <end position="987"/>
    </location>
</feature>
<gene>
    <name evidence="4" type="ORF">CCMP2556_LOCUS22302</name>
</gene>
<feature type="transmembrane region" description="Helical" evidence="3">
    <location>
        <begin position="888"/>
        <end position="907"/>
    </location>
</feature>
<dbReference type="EMBL" id="CAXAMN010013769">
    <property type="protein sequence ID" value="CAK9041674.1"/>
    <property type="molecule type" value="Genomic_DNA"/>
</dbReference>
<keyword evidence="3" id="KW-0472">Membrane</keyword>
<keyword evidence="3" id="KW-0812">Transmembrane</keyword>
<name>A0ABP0LT58_9DINO</name>
<feature type="transmembrane region" description="Helical" evidence="3">
    <location>
        <begin position="940"/>
        <end position="961"/>
    </location>
</feature>
<proteinExistence type="predicted"/>
<evidence type="ECO:0000313" key="4">
    <source>
        <dbReference type="EMBL" id="CAK9041674.1"/>
    </source>
</evidence>
<keyword evidence="5" id="KW-1185">Reference proteome</keyword>